<dbReference type="Proteomes" id="UP000044602">
    <property type="component" value="Unassembled WGS sequence"/>
</dbReference>
<organism evidence="2 3">
    <name type="scientific">Verticillium longisporum</name>
    <name type="common">Verticillium dahliae var. longisporum</name>
    <dbReference type="NCBI Taxonomy" id="100787"/>
    <lineage>
        <taxon>Eukaryota</taxon>
        <taxon>Fungi</taxon>
        <taxon>Dikarya</taxon>
        <taxon>Ascomycota</taxon>
        <taxon>Pezizomycotina</taxon>
        <taxon>Sordariomycetes</taxon>
        <taxon>Hypocreomycetidae</taxon>
        <taxon>Glomerellales</taxon>
        <taxon>Plectosphaerellaceae</taxon>
        <taxon>Verticillium</taxon>
    </lineage>
</organism>
<evidence type="ECO:0000313" key="3">
    <source>
        <dbReference type="Proteomes" id="UP000044602"/>
    </source>
</evidence>
<sequence>MSSTHWRNGSVWDRKSKKEK</sequence>
<protein>
    <submittedName>
        <fullName evidence="2">Uncharacterized protein</fullName>
    </submittedName>
</protein>
<name>A0A0G4MAF7_VERLO</name>
<gene>
    <name evidence="2" type="ORF">BN1708_018594</name>
</gene>
<feature type="region of interest" description="Disordered" evidence="1">
    <location>
        <begin position="1"/>
        <end position="20"/>
    </location>
</feature>
<proteinExistence type="predicted"/>
<accession>A0A0G4MAF7</accession>
<evidence type="ECO:0000256" key="1">
    <source>
        <dbReference type="SAM" id="MobiDB-lite"/>
    </source>
</evidence>
<dbReference type="EMBL" id="CVQH01021556">
    <property type="protein sequence ID" value="CRK30935.1"/>
    <property type="molecule type" value="Genomic_DNA"/>
</dbReference>
<keyword evidence="3" id="KW-1185">Reference proteome</keyword>
<evidence type="ECO:0000313" key="2">
    <source>
        <dbReference type="EMBL" id="CRK30935.1"/>
    </source>
</evidence>
<reference evidence="3" key="1">
    <citation type="submission" date="2015-05" db="EMBL/GenBank/DDBJ databases">
        <authorList>
            <person name="Fogelqvist Johan"/>
        </authorList>
    </citation>
    <scope>NUCLEOTIDE SEQUENCE [LARGE SCALE GENOMIC DNA]</scope>
</reference>
<dbReference type="AlphaFoldDB" id="A0A0G4MAF7"/>